<organism evidence="1 2">
    <name type="scientific">Salinispira pacifica</name>
    <dbReference type="NCBI Taxonomy" id="1307761"/>
    <lineage>
        <taxon>Bacteria</taxon>
        <taxon>Pseudomonadati</taxon>
        <taxon>Spirochaetota</taxon>
        <taxon>Spirochaetia</taxon>
        <taxon>Spirochaetales</taxon>
        <taxon>Spirochaetaceae</taxon>
        <taxon>Salinispira</taxon>
    </lineage>
</organism>
<gene>
    <name evidence="1" type="ORF">L21SP2_0516</name>
</gene>
<dbReference type="AlphaFoldDB" id="V5WDR4"/>
<dbReference type="STRING" id="1307761.L21SP2_0516"/>
<dbReference type="HOGENOM" id="CLU_2939142_0_0_12"/>
<keyword evidence="2" id="KW-1185">Reference proteome</keyword>
<accession>V5WDR4</accession>
<dbReference type="Proteomes" id="UP000018680">
    <property type="component" value="Chromosome"/>
</dbReference>
<evidence type="ECO:0000313" key="2">
    <source>
        <dbReference type="Proteomes" id="UP000018680"/>
    </source>
</evidence>
<sequence length="60" mass="6586">MELRSMFSTDFRSFILILSIQTSFHPAGGGMPFHHAAIPGIGRAAAFNIFQASHSPLKRL</sequence>
<dbReference type="EMBL" id="CP006939">
    <property type="protein sequence ID" value="AHC13948.1"/>
    <property type="molecule type" value="Genomic_DNA"/>
</dbReference>
<protein>
    <submittedName>
        <fullName evidence="1">Uncharacterized protein</fullName>
    </submittedName>
</protein>
<proteinExistence type="predicted"/>
<reference evidence="1 2" key="1">
    <citation type="journal article" date="2015" name="Stand. Genomic Sci.">
        <title>Complete genome sequence and description of Salinispira pacifica gen. nov., sp. nov., a novel spirochaete isolated form a hypersaline microbial mat.</title>
        <authorList>
            <person name="Ben Hania W."/>
            <person name="Joseph M."/>
            <person name="Schumann P."/>
            <person name="Bunk B."/>
            <person name="Fiebig A."/>
            <person name="Sproer C."/>
            <person name="Klenk H.P."/>
            <person name="Fardeau M.L."/>
            <person name="Spring S."/>
        </authorList>
    </citation>
    <scope>NUCLEOTIDE SEQUENCE [LARGE SCALE GENOMIC DNA]</scope>
    <source>
        <strain evidence="1 2">L21-RPul-D2</strain>
    </source>
</reference>
<dbReference type="KEGG" id="slr:L21SP2_0516"/>
<evidence type="ECO:0000313" key="1">
    <source>
        <dbReference type="EMBL" id="AHC13948.1"/>
    </source>
</evidence>
<name>V5WDR4_9SPIO</name>